<feature type="transmembrane region" description="Helical" evidence="1">
    <location>
        <begin position="144"/>
        <end position="164"/>
    </location>
</feature>
<feature type="transmembrane region" description="Helical" evidence="1">
    <location>
        <begin position="66"/>
        <end position="92"/>
    </location>
</feature>
<keyword evidence="4" id="KW-1185">Reference proteome</keyword>
<feature type="transmembrane region" description="Helical" evidence="1">
    <location>
        <begin position="226"/>
        <end position="247"/>
    </location>
</feature>
<keyword evidence="1" id="KW-0472">Membrane</keyword>
<reference evidence="2" key="1">
    <citation type="submission" date="2023-06" db="EMBL/GenBank/DDBJ databases">
        <title>Gycomyces niveus sp.nov., a novel actinomycete isolated from soil in Shouguang.</title>
        <authorList>
            <person name="Yang X."/>
            <person name="Zhao J."/>
        </authorList>
    </citation>
    <scope>NUCLEOTIDE SEQUENCE</scope>
    <source>
        <strain evidence="2">NEAU C2</strain>
    </source>
</reference>
<keyword evidence="1" id="KW-1133">Transmembrane helix</keyword>
<name>A0ABT7YRV6_9ACTN</name>
<evidence type="ECO:0000313" key="3">
    <source>
        <dbReference type="EMBL" id="MDN3242181.1"/>
    </source>
</evidence>
<evidence type="ECO:0000313" key="4">
    <source>
        <dbReference type="Proteomes" id="UP001171902"/>
    </source>
</evidence>
<sequence>MWWWLAGSGLVAAGIAFVQSLAAAQLGAVTLVRTAIVLAPTGTGLDAVFGPIVDRPQLARGLVGQLAIPVSLGCFLSLAAAPVVGNTTALVLKHGTGYTATWAELYPEPGRWLVGAALFAVVAAHAAAHIALDMHLRGWGLVRNTGCLWWAGALPGLALFSWAWRSITGADALTAALALAAMSLALAWTANRAVWGCYAEMGFVPPVATAADGTDRSRVMARLGTWMLILTGAALAALVRGLDIGAYGSGPGIALLTPAVILVATVVKDLIGDVGEAFARRHGLPYHRD</sequence>
<organism evidence="2 4">
    <name type="scientific">Glycomyces tritici</name>
    <dbReference type="NCBI Taxonomy" id="2665176"/>
    <lineage>
        <taxon>Bacteria</taxon>
        <taxon>Bacillati</taxon>
        <taxon>Actinomycetota</taxon>
        <taxon>Actinomycetes</taxon>
        <taxon>Glycomycetales</taxon>
        <taxon>Glycomycetaceae</taxon>
        <taxon>Glycomyces</taxon>
    </lineage>
</organism>
<comment type="caution">
    <text evidence="2">The sequence shown here is derived from an EMBL/GenBank/DDBJ whole genome shotgun (WGS) entry which is preliminary data.</text>
</comment>
<dbReference type="EMBL" id="JAUEMJ010000007">
    <property type="protein sequence ID" value="MDN3242181.1"/>
    <property type="molecule type" value="Genomic_DNA"/>
</dbReference>
<feature type="transmembrane region" description="Helical" evidence="1">
    <location>
        <begin position="170"/>
        <end position="188"/>
    </location>
</feature>
<protein>
    <submittedName>
        <fullName evidence="2">Uncharacterized protein</fullName>
    </submittedName>
</protein>
<proteinExistence type="predicted"/>
<dbReference type="RefSeq" id="WP_289958243.1">
    <property type="nucleotide sequence ID" value="NZ_JAUEMJ010000004.1"/>
</dbReference>
<dbReference type="EMBL" id="JAUEMJ010000004">
    <property type="protein sequence ID" value="MDN3241335.1"/>
    <property type="molecule type" value="Genomic_DNA"/>
</dbReference>
<feature type="transmembrane region" description="Helical" evidence="1">
    <location>
        <begin position="253"/>
        <end position="271"/>
    </location>
</feature>
<evidence type="ECO:0000313" key="2">
    <source>
        <dbReference type="EMBL" id="MDN3241335.1"/>
    </source>
</evidence>
<gene>
    <name evidence="2" type="ORF">QWI33_16530</name>
    <name evidence="3" type="ORF">QWI33_20855</name>
</gene>
<evidence type="ECO:0000256" key="1">
    <source>
        <dbReference type="SAM" id="Phobius"/>
    </source>
</evidence>
<accession>A0ABT7YRV6</accession>
<dbReference type="Proteomes" id="UP001171902">
    <property type="component" value="Unassembled WGS sequence"/>
</dbReference>
<keyword evidence="1" id="KW-0812">Transmembrane</keyword>
<feature type="transmembrane region" description="Helical" evidence="1">
    <location>
        <begin position="112"/>
        <end position="132"/>
    </location>
</feature>